<feature type="region of interest" description="Disordered" evidence="1">
    <location>
        <begin position="176"/>
        <end position="206"/>
    </location>
</feature>
<accession>A0A8J9UAB5</accession>
<dbReference type="Proteomes" id="UP000838878">
    <property type="component" value="Chromosome 11"/>
</dbReference>
<keyword evidence="3" id="KW-1185">Reference proteome</keyword>
<dbReference type="InterPro" id="IPR021109">
    <property type="entry name" value="Peptidase_aspartic_dom_sf"/>
</dbReference>
<reference evidence="2" key="1">
    <citation type="submission" date="2021-12" db="EMBL/GenBank/DDBJ databases">
        <authorList>
            <person name="Martin H S."/>
        </authorList>
    </citation>
    <scope>NUCLEOTIDE SEQUENCE</scope>
</reference>
<dbReference type="Gene3D" id="2.40.70.10">
    <property type="entry name" value="Acid Proteases"/>
    <property type="match status" value="1"/>
</dbReference>
<evidence type="ECO:0000313" key="3">
    <source>
        <dbReference type="Proteomes" id="UP000838878"/>
    </source>
</evidence>
<feature type="non-terminal residue" evidence="2">
    <location>
        <position position="456"/>
    </location>
</feature>
<sequence length="456" mass="51947">MPIGKLEPFDLNSKQWPAYIRRVKQYIILNEIKDELQVPLLITVVGETTYSLMCDLCSPTHPESRSFDDLVKLVSDHLEPQRSEIAERHVFRLRRQRVGEPLSEYLQNLKHLATTCNFGTMLEENLRDQFVSGLVNEAMRSRIFAERNIKYKEAVELALALEAAEKHAEVSGATAVPTSASGAGGEASEGLFQTSAGRKSARPVSGAGRARVREAAKVRCWRCGKLHHASKCRFAQYSCDKCHKKDHLKVMCDEVRNRPLYRNNYYQDGSSTEEEDIFNIELISKGNKPYLLKLIVDKHLLEFEIDTGSRISAISQELFNKIFTQKTIISDNLLLRCYTGLQIESMGFIYVNVSLGSVKAEKLSLYIIKNGSRPLLGRDWIRALKIKRITLKEIQEDSLVEKLIIEYPEVFTDKLGTCKKHIELQLIDKNPVYVRARVVPLALRKRAEPVSARKRP</sequence>
<name>A0A8J9UAB5_9NEOP</name>
<organism evidence="2 3">
    <name type="scientific">Brenthis ino</name>
    <name type="common">lesser marbled fritillary</name>
    <dbReference type="NCBI Taxonomy" id="405034"/>
    <lineage>
        <taxon>Eukaryota</taxon>
        <taxon>Metazoa</taxon>
        <taxon>Ecdysozoa</taxon>
        <taxon>Arthropoda</taxon>
        <taxon>Hexapoda</taxon>
        <taxon>Insecta</taxon>
        <taxon>Pterygota</taxon>
        <taxon>Neoptera</taxon>
        <taxon>Endopterygota</taxon>
        <taxon>Lepidoptera</taxon>
        <taxon>Glossata</taxon>
        <taxon>Ditrysia</taxon>
        <taxon>Papilionoidea</taxon>
        <taxon>Nymphalidae</taxon>
        <taxon>Heliconiinae</taxon>
        <taxon>Argynnini</taxon>
        <taxon>Brenthis</taxon>
    </lineage>
</organism>
<dbReference type="PANTHER" id="PTHR37984">
    <property type="entry name" value="PROTEIN CBG26694"/>
    <property type="match status" value="1"/>
</dbReference>
<dbReference type="OrthoDB" id="6492514at2759"/>
<protein>
    <recommendedName>
        <fullName evidence="4">Polyprotein</fullName>
    </recommendedName>
</protein>
<proteinExistence type="predicted"/>
<dbReference type="AlphaFoldDB" id="A0A8J9UAB5"/>
<evidence type="ECO:0000256" key="1">
    <source>
        <dbReference type="SAM" id="MobiDB-lite"/>
    </source>
</evidence>
<dbReference type="InterPro" id="IPR050951">
    <property type="entry name" value="Retrovirus_Pol_polyprotein"/>
</dbReference>
<dbReference type="PANTHER" id="PTHR37984:SF9">
    <property type="entry name" value="INTEGRASE CATALYTIC DOMAIN-CONTAINING PROTEIN"/>
    <property type="match status" value="1"/>
</dbReference>
<dbReference type="EMBL" id="OV170231">
    <property type="protein sequence ID" value="CAH0716736.1"/>
    <property type="molecule type" value="Genomic_DNA"/>
</dbReference>
<evidence type="ECO:0008006" key="4">
    <source>
        <dbReference type="Google" id="ProtNLM"/>
    </source>
</evidence>
<gene>
    <name evidence="2" type="ORF">BINO364_LOCUS3437</name>
</gene>
<evidence type="ECO:0000313" key="2">
    <source>
        <dbReference type="EMBL" id="CAH0716736.1"/>
    </source>
</evidence>
<dbReference type="SUPFAM" id="SSF50630">
    <property type="entry name" value="Acid proteases"/>
    <property type="match status" value="1"/>
</dbReference>